<evidence type="ECO:0000256" key="1">
    <source>
        <dbReference type="SAM" id="MobiDB-lite"/>
    </source>
</evidence>
<dbReference type="OrthoDB" id="5240605at2759"/>
<evidence type="ECO:0000313" key="2">
    <source>
        <dbReference type="EMBL" id="ROW17230.1"/>
    </source>
</evidence>
<dbReference type="PANTHER" id="PTHR35186">
    <property type="entry name" value="ANK_REP_REGION DOMAIN-CONTAINING PROTEIN"/>
    <property type="match status" value="1"/>
</dbReference>
<dbReference type="Proteomes" id="UP000285146">
    <property type="component" value="Unassembled WGS sequence"/>
</dbReference>
<organism evidence="2 3">
    <name type="scientific">Cytospora leucostoma</name>
    <dbReference type="NCBI Taxonomy" id="1230097"/>
    <lineage>
        <taxon>Eukaryota</taxon>
        <taxon>Fungi</taxon>
        <taxon>Dikarya</taxon>
        <taxon>Ascomycota</taxon>
        <taxon>Pezizomycotina</taxon>
        <taxon>Sordariomycetes</taxon>
        <taxon>Sordariomycetidae</taxon>
        <taxon>Diaporthales</taxon>
        <taxon>Cytosporaceae</taxon>
        <taxon>Cytospora</taxon>
    </lineage>
</organism>
<proteinExistence type="predicted"/>
<comment type="caution">
    <text evidence="2">The sequence shown here is derived from an EMBL/GenBank/DDBJ whole genome shotgun (WGS) entry which is preliminary data.</text>
</comment>
<name>A0A423XLB5_9PEZI</name>
<gene>
    <name evidence="2" type="ORF">VPNG_01412</name>
</gene>
<dbReference type="EMBL" id="LKEB01000003">
    <property type="protein sequence ID" value="ROW17230.1"/>
    <property type="molecule type" value="Genomic_DNA"/>
</dbReference>
<dbReference type="AlphaFoldDB" id="A0A423XLB5"/>
<dbReference type="PANTHER" id="PTHR35186:SF4">
    <property type="entry name" value="PRION-INHIBITION AND PROPAGATION HELO DOMAIN-CONTAINING PROTEIN"/>
    <property type="match status" value="1"/>
</dbReference>
<keyword evidence="3" id="KW-1185">Reference proteome</keyword>
<accession>A0A423XLB5</accession>
<dbReference type="InParanoid" id="A0A423XLB5"/>
<reference evidence="2 3" key="1">
    <citation type="submission" date="2015-09" db="EMBL/GenBank/DDBJ databases">
        <title>Host preference determinants of Valsa canker pathogens revealed by comparative genomics.</title>
        <authorList>
            <person name="Yin Z."/>
            <person name="Huang L."/>
        </authorList>
    </citation>
    <scope>NUCLEOTIDE SEQUENCE [LARGE SCALE GENOMIC DNA]</scope>
    <source>
        <strain evidence="2 3">SXYLt</strain>
    </source>
</reference>
<evidence type="ECO:0000313" key="3">
    <source>
        <dbReference type="Proteomes" id="UP000285146"/>
    </source>
</evidence>
<feature type="region of interest" description="Disordered" evidence="1">
    <location>
        <begin position="1"/>
        <end position="24"/>
    </location>
</feature>
<sequence length="602" mass="68088">MQDVTASTSSQLLLSPDSPNKFSPLHNSQALTAWRQRSEGLRDDIRSIVDGIRVQHKKLSQKFRAIRELTPNLQDFKIHFEVAVEDGHLFPRIKETFRKGMLTVAESVNYYGSKPIEDPPDVMEVRDRLGDILGQLENIEEHLGEARSKSGNQMSMRRLRKETKRSKPLQAIRSAIHKPVPQYRRRGLERYFSLPTGGASSLSSKMRLLLQLVQGLQEFMVRRLAPPSGERERSEPYPVAALPEEVELAQVAAAMLYESLGNVCPNPNHDFHNVRFRLGTQESIQVIRQGTKKGRFGLRVAFENSTTSQTWFDVVSIVTAREEEHLLDHLDQTLDAVPDLMETDTDIESATSDRSYDLLTLSRQPQQSRPRSGLSFSALRSERSVEHTANFCLYNYQQQTKELAARLKHSEVCEHHFNFPQAEDLNQVTSDGVQIQSLCALIRGRLSHRDRIRLARIIAESVLKFNSTEWLRGDLDGENVIVYQINKKYEPHLRVQITKPGPSKTPIPGGDNRMGHIFLNLAGILSDIALGASGRTSQYSDEKLYGKLKKQLNIGYADVVRECQNIARMQSPDTGGNEAIMAAFYNKVVSSLKALEETFEVS</sequence>
<protein>
    <submittedName>
        <fullName evidence="2">Uncharacterized protein</fullName>
    </submittedName>
</protein>